<dbReference type="OrthoDB" id="9802793at2"/>
<feature type="chain" id="PRO_5011605886" evidence="2">
    <location>
        <begin position="22"/>
        <end position="405"/>
    </location>
</feature>
<organism evidence="4 5">
    <name type="scientific">Thalassotalea agarivorans</name>
    <name type="common">Thalassomonas agarivorans</name>
    <dbReference type="NCBI Taxonomy" id="349064"/>
    <lineage>
        <taxon>Bacteria</taxon>
        <taxon>Pseudomonadati</taxon>
        <taxon>Pseudomonadota</taxon>
        <taxon>Gammaproteobacteria</taxon>
        <taxon>Alteromonadales</taxon>
        <taxon>Colwelliaceae</taxon>
        <taxon>Thalassotalea</taxon>
    </lineage>
</organism>
<dbReference type="Gene3D" id="2.30.40.10">
    <property type="entry name" value="Urease, subunit C, domain 1"/>
    <property type="match status" value="1"/>
</dbReference>
<keyword evidence="2" id="KW-0732">Signal</keyword>
<dbReference type="Proteomes" id="UP000199308">
    <property type="component" value="Unassembled WGS sequence"/>
</dbReference>
<dbReference type="InterPro" id="IPR051781">
    <property type="entry name" value="Metallo-dep_Hydrolase"/>
</dbReference>
<dbReference type="Pfam" id="PF01979">
    <property type="entry name" value="Amidohydro_1"/>
    <property type="match status" value="1"/>
</dbReference>
<feature type="domain" description="Amidohydrolase-related" evidence="3">
    <location>
        <begin position="249"/>
        <end position="380"/>
    </location>
</feature>
<dbReference type="InterPro" id="IPR011059">
    <property type="entry name" value="Metal-dep_hydrolase_composite"/>
</dbReference>
<dbReference type="PANTHER" id="PTHR43135">
    <property type="entry name" value="ALPHA-D-RIBOSE 1-METHYLPHOSPHONATE 5-TRIPHOSPHATE DIPHOSPHATASE"/>
    <property type="match status" value="1"/>
</dbReference>
<dbReference type="SUPFAM" id="SSF51556">
    <property type="entry name" value="Metallo-dependent hydrolases"/>
    <property type="match status" value="1"/>
</dbReference>
<sequence length="405" mass="43193">MKNFKTSIIALALATSLPAAAETIAITNATLHTVTEQGVLENATIVFDQDKIIAINPAKVEAETIIDAQGKPVTPGLIGSMNQIGLVEVGAVSRTRDAGDKKADITFDASLAFNPKSTVIPYTRKGGITTNVVTPYGGDDMFKGQTFIVELNGEFDSVVAANQDVLVGLGSSSNGSRAINMQKLDKKLAAAKEASAKKDDAKIKDADKVLHALLAKEKTLFANVDRASDIMQLLALKERYDINLVLVGAADAVVVAQDIAKANVPVVMDAMRNLPNSFDALHTGLDNAATLTAAGVKVAFMVTGDTHNAYQLRFNAGNAVANGLTKQQALEAVTVNPAQIYGVNAGQLAPGKRADIVMWSNDPFELSTKVEQMWIDGDEVSTQSRQDKLRDRYIAESDMPRSYTK</sequence>
<gene>
    <name evidence="4" type="ORF">SAMN05660429_00450</name>
</gene>
<dbReference type="RefSeq" id="WP_093327339.1">
    <property type="nucleotide sequence ID" value="NZ_AP027363.1"/>
</dbReference>
<reference evidence="4 5" key="1">
    <citation type="submission" date="2016-10" db="EMBL/GenBank/DDBJ databases">
        <authorList>
            <person name="de Groot N.N."/>
        </authorList>
    </citation>
    <scope>NUCLEOTIDE SEQUENCE [LARGE SCALE GENOMIC DNA]</scope>
    <source>
        <strain evidence="4 5">DSM 19706</strain>
    </source>
</reference>
<protein>
    <submittedName>
        <fullName evidence="4">Imidazolonepropionase</fullName>
    </submittedName>
</protein>
<keyword evidence="5" id="KW-1185">Reference proteome</keyword>
<dbReference type="AlphaFoldDB" id="A0A1H9ZI53"/>
<accession>A0A1H9ZI53</accession>
<dbReference type="GO" id="GO:0016810">
    <property type="term" value="F:hydrolase activity, acting on carbon-nitrogen (but not peptide) bonds"/>
    <property type="evidence" value="ECO:0007669"/>
    <property type="project" value="InterPro"/>
</dbReference>
<evidence type="ECO:0000313" key="5">
    <source>
        <dbReference type="Proteomes" id="UP000199308"/>
    </source>
</evidence>
<dbReference type="Gene3D" id="3.20.20.140">
    <property type="entry name" value="Metal-dependent hydrolases"/>
    <property type="match status" value="1"/>
</dbReference>
<name>A0A1H9ZI53_THASX</name>
<dbReference type="EMBL" id="FOHK01000002">
    <property type="protein sequence ID" value="SES81007.1"/>
    <property type="molecule type" value="Genomic_DNA"/>
</dbReference>
<dbReference type="SUPFAM" id="SSF51338">
    <property type="entry name" value="Composite domain of metallo-dependent hydrolases"/>
    <property type="match status" value="1"/>
</dbReference>
<proteinExistence type="predicted"/>
<dbReference type="InterPro" id="IPR032466">
    <property type="entry name" value="Metal_Hydrolase"/>
</dbReference>
<feature type="compositionally biased region" description="Basic and acidic residues" evidence="1">
    <location>
        <begin position="385"/>
        <end position="399"/>
    </location>
</feature>
<feature type="signal peptide" evidence="2">
    <location>
        <begin position="1"/>
        <end position="21"/>
    </location>
</feature>
<evidence type="ECO:0000259" key="3">
    <source>
        <dbReference type="Pfam" id="PF01979"/>
    </source>
</evidence>
<evidence type="ECO:0000256" key="1">
    <source>
        <dbReference type="SAM" id="MobiDB-lite"/>
    </source>
</evidence>
<feature type="region of interest" description="Disordered" evidence="1">
    <location>
        <begin position="379"/>
        <end position="405"/>
    </location>
</feature>
<dbReference type="InterPro" id="IPR006680">
    <property type="entry name" value="Amidohydro-rel"/>
</dbReference>
<dbReference type="PANTHER" id="PTHR43135:SF3">
    <property type="entry name" value="ALPHA-D-RIBOSE 1-METHYLPHOSPHONATE 5-TRIPHOSPHATE DIPHOSPHATASE"/>
    <property type="match status" value="1"/>
</dbReference>
<dbReference type="STRING" id="349064.SAMN05660429_00450"/>
<evidence type="ECO:0000313" key="4">
    <source>
        <dbReference type="EMBL" id="SES81007.1"/>
    </source>
</evidence>
<evidence type="ECO:0000256" key="2">
    <source>
        <dbReference type="SAM" id="SignalP"/>
    </source>
</evidence>